<dbReference type="InterPro" id="IPR055396">
    <property type="entry name" value="DUF7088"/>
</dbReference>
<evidence type="ECO:0000313" key="4">
    <source>
        <dbReference type="EMBL" id="BAO56296.1"/>
    </source>
</evidence>
<dbReference type="AlphaFoldDB" id="W8W0G7"/>
<accession>W8W0G7</accession>
<sequence length="560" mass="63308">MGNSVRNIVLWIVALVALNFLSSRYHHRFDLTEDGRYTISKETKSLLDEAPMDIYVDVFLDGELPAEFLKLKQETRQLLEELASIHPNLKYEFLNPLEDLNQEESNQVIQRLAAEGVQPAMATIMEKGKQTNVTVIPYAIIAYDGKRTAIPLLKKVARSTTEERVNASIQQLEYQLADGLRKVSKSKDKKIAVLRDSGELTDLQLADFIGSLQAYYRVAPFGIEFVTKSDSITPVQVLQELKNYDLVIEAKPTVALSETKKFILDQYLMNGGQLLMAIDPIIMENDSLANPEAIAYALPRDLKLDDMLFRYGMRLNRGLIKDIQSGALALATGEGRNTQYEAFQWPYYPLASGDSSNTITRNLEDVKFEYTGSLDTLKTATKKKILLASSKETQQVTLPAALSLSEIDVDIDPALYRSGSKPLAAMAEGQFISAYKNRVKPFDLPNALEESQPTALFLSADGDIMKNQVDRGQPQDLGYDMRTGQFYGNKEFLMNVVNYMLADDNLMELRNKNVKVPFLDIKRSYDNRTYWQAVNILVPLMLILGAGFLFLWMRKRKYAY</sequence>
<dbReference type="InterPro" id="IPR019863">
    <property type="entry name" value="Motility-assoc_ABC-rel_GldG"/>
</dbReference>
<dbReference type="STRING" id="1454201.NMS_2287"/>
<evidence type="ECO:0000313" key="5">
    <source>
        <dbReference type="Proteomes" id="UP000031760"/>
    </source>
</evidence>
<organism evidence="4 5">
    <name type="scientific">Nonlabens marinus S1-08</name>
    <dbReference type="NCBI Taxonomy" id="1454201"/>
    <lineage>
        <taxon>Bacteria</taxon>
        <taxon>Pseudomonadati</taxon>
        <taxon>Bacteroidota</taxon>
        <taxon>Flavobacteriia</taxon>
        <taxon>Flavobacteriales</taxon>
        <taxon>Flavobacteriaceae</taxon>
        <taxon>Nonlabens</taxon>
    </lineage>
</organism>
<evidence type="ECO:0000259" key="2">
    <source>
        <dbReference type="Pfam" id="PF09822"/>
    </source>
</evidence>
<gene>
    <name evidence="4" type="ORF">NMS_2287</name>
</gene>
<dbReference type="EMBL" id="AP014548">
    <property type="protein sequence ID" value="BAO56296.1"/>
    <property type="molecule type" value="Genomic_DNA"/>
</dbReference>
<dbReference type="OrthoDB" id="9777219at2"/>
<dbReference type="InterPro" id="IPR019196">
    <property type="entry name" value="ABC_transp_unknown"/>
</dbReference>
<feature type="domain" description="ABC-type uncharacterised transport system" evidence="2">
    <location>
        <begin position="189"/>
        <end position="495"/>
    </location>
</feature>
<reference evidence="4 5" key="1">
    <citation type="journal article" date="2014" name="Proc. Natl. Acad. Sci. U.S.A.">
        <title>Functional characterization of flavobacteria rhodopsins reveals a unique class of light-driven chloride pump in bacteria.</title>
        <authorList>
            <person name="Yoshizawa S."/>
            <person name="Kumagai Y."/>
            <person name="Kim H."/>
            <person name="Ogura Y."/>
            <person name="Hayashi T."/>
            <person name="Iwasaki W."/>
            <person name="DeLong E.F."/>
            <person name="Kogure K."/>
        </authorList>
    </citation>
    <scope>NUCLEOTIDE SEQUENCE [LARGE SCALE GENOMIC DNA]</scope>
    <source>
        <strain evidence="4 5">S1-08</strain>
    </source>
</reference>
<protein>
    <submittedName>
        <fullName evidence="4">Gliding motility protein GldG</fullName>
    </submittedName>
</protein>
<dbReference type="RefSeq" id="WP_041496782.1">
    <property type="nucleotide sequence ID" value="NZ_AP014548.1"/>
</dbReference>
<dbReference type="HOGENOM" id="CLU_018716_1_0_10"/>
<proteinExistence type="predicted"/>
<keyword evidence="1" id="KW-0812">Transmembrane</keyword>
<keyword evidence="1" id="KW-1133">Transmembrane helix</keyword>
<evidence type="ECO:0000259" key="3">
    <source>
        <dbReference type="Pfam" id="PF23357"/>
    </source>
</evidence>
<name>W8W0G7_9FLAO</name>
<feature type="domain" description="DUF7088" evidence="3">
    <location>
        <begin position="33"/>
        <end position="141"/>
    </location>
</feature>
<dbReference type="Proteomes" id="UP000031760">
    <property type="component" value="Chromosome"/>
</dbReference>
<dbReference type="Pfam" id="PF09822">
    <property type="entry name" value="ABC_transp_aux"/>
    <property type="match status" value="1"/>
</dbReference>
<feature type="transmembrane region" description="Helical" evidence="1">
    <location>
        <begin position="530"/>
        <end position="552"/>
    </location>
</feature>
<dbReference type="Pfam" id="PF23357">
    <property type="entry name" value="DUF7088"/>
    <property type="match status" value="1"/>
</dbReference>
<evidence type="ECO:0000256" key="1">
    <source>
        <dbReference type="SAM" id="Phobius"/>
    </source>
</evidence>
<keyword evidence="1" id="KW-0472">Membrane</keyword>
<dbReference type="KEGG" id="nmf:NMS_2287"/>
<keyword evidence="5" id="KW-1185">Reference proteome</keyword>
<dbReference type="NCBIfam" id="TIGR03521">
    <property type="entry name" value="GldG"/>
    <property type="match status" value="1"/>
</dbReference>